<evidence type="ECO:0000313" key="1">
    <source>
        <dbReference type="EMBL" id="MVP00804.1"/>
    </source>
</evidence>
<name>A0A7X3K029_9BACL</name>
<dbReference type="EMBL" id="RHLK01000008">
    <property type="protein sequence ID" value="MVP00804.1"/>
    <property type="molecule type" value="Genomic_DNA"/>
</dbReference>
<organism evidence="1 2">
    <name type="scientific">Paenibacillus lutrae</name>
    <dbReference type="NCBI Taxonomy" id="2078573"/>
    <lineage>
        <taxon>Bacteria</taxon>
        <taxon>Bacillati</taxon>
        <taxon>Bacillota</taxon>
        <taxon>Bacilli</taxon>
        <taxon>Bacillales</taxon>
        <taxon>Paenibacillaceae</taxon>
        <taxon>Paenibacillus</taxon>
    </lineage>
</organism>
<protein>
    <submittedName>
        <fullName evidence="1">Uncharacterized protein</fullName>
    </submittedName>
</protein>
<comment type="caution">
    <text evidence="1">The sequence shown here is derived from an EMBL/GenBank/DDBJ whole genome shotgun (WGS) entry which is preliminary data.</text>
</comment>
<dbReference type="Proteomes" id="UP000490800">
    <property type="component" value="Unassembled WGS sequence"/>
</dbReference>
<sequence length="157" mass="17919">MSKREKNLSLQQVKKQNNQKYKELKRITFEQSKIDLDVTFRPSKVNALTADFMGIMQEALTHSKLFDAGAALSVGTALIIKHFTSIETDADDYDGLLDMLRQLKDGNYLDPIMDSFQFEEVEKIFETLKNAVSLVTDEVKKVHLDETAEKTIEDGDR</sequence>
<dbReference type="RefSeq" id="WP_157336636.1">
    <property type="nucleotide sequence ID" value="NZ_RHLK01000008.1"/>
</dbReference>
<reference evidence="1 2" key="1">
    <citation type="journal article" date="2019" name="Microorganisms">
        <title>Paenibacillus lutrae sp. nov., A Chitinolytic Species Isolated from A River Otter in Castril Natural Park, Granada, Spain.</title>
        <authorList>
            <person name="Rodriguez M."/>
            <person name="Reina J.C."/>
            <person name="Bejar V."/>
            <person name="Llamas I."/>
        </authorList>
    </citation>
    <scope>NUCLEOTIDE SEQUENCE [LARGE SCALE GENOMIC DNA]</scope>
    <source>
        <strain evidence="1 2">N10</strain>
    </source>
</reference>
<accession>A0A7X3K029</accession>
<dbReference type="AlphaFoldDB" id="A0A7X3K029"/>
<keyword evidence="2" id="KW-1185">Reference proteome</keyword>
<gene>
    <name evidence="1" type="ORF">EDM21_14935</name>
</gene>
<dbReference type="OrthoDB" id="2605962at2"/>
<proteinExistence type="predicted"/>
<evidence type="ECO:0000313" key="2">
    <source>
        <dbReference type="Proteomes" id="UP000490800"/>
    </source>
</evidence>